<feature type="transmembrane region" description="Helical" evidence="5">
    <location>
        <begin position="16"/>
        <end position="37"/>
    </location>
</feature>
<dbReference type="InterPro" id="IPR035906">
    <property type="entry name" value="MetI-like_sf"/>
</dbReference>
<dbReference type="PANTHER" id="PTHR43879">
    <property type="entry name" value="ABC TRANSPORTER PERMEASE PROTEIN"/>
    <property type="match status" value="1"/>
</dbReference>
<comment type="similarity">
    <text evidence="5">Belongs to the binding-protein-dependent transport system permease family.</text>
</comment>
<dbReference type="PROSITE" id="PS50928">
    <property type="entry name" value="ABC_TM1"/>
    <property type="match status" value="1"/>
</dbReference>
<comment type="subcellular location">
    <subcellularLocation>
        <location evidence="1 5">Cell membrane</location>
        <topology evidence="1 5">Multi-pass membrane protein</topology>
    </subcellularLocation>
</comment>
<comment type="caution">
    <text evidence="6">The sequence shown here is derived from an EMBL/GenBank/DDBJ whole genome shotgun (WGS) entry which is preliminary data.</text>
</comment>
<reference evidence="6" key="1">
    <citation type="journal article" date="2020" name="mSystems">
        <title>Genome- and Community-Level Interaction Insights into Carbon Utilization and Element Cycling Functions of Hydrothermarchaeota in Hydrothermal Sediment.</title>
        <authorList>
            <person name="Zhou Z."/>
            <person name="Liu Y."/>
            <person name="Xu W."/>
            <person name="Pan J."/>
            <person name="Luo Z.H."/>
            <person name="Li M."/>
        </authorList>
    </citation>
    <scope>NUCLEOTIDE SEQUENCE [LARGE SCALE GENOMIC DNA]</scope>
    <source>
        <strain evidence="6">SpSt-222</strain>
    </source>
</reference>
<feature type="transmembrane region" description="Helical" evidence="5">
    <location>
        <begin position="146"/>
        <end position="166"/>
    </location>
</feature>
<keyword evidence="2 5" id="KW-0812">Transmembrane</keyword>
<dbReference type="Gene3D" id="1.10.3720.10">
    <property type="entry name" value="MetI-like"/>
    <property type="match status" value="1"/>
</dbReference>
<dbReference type="InterPro" id="IPR000515">
    <property type="entry name" value="MetI-like"/>
</dbReference>
<feature type="transmembrane region" description="Helical" evidence="5">
    <location>
        <begin position="249"/>
        <end position="271"/>
    </location>
</feature>
<evidence type="ECO:0000256" key="4">
    <source>
        <dbReference type="ARBA" id="ARBA00023136"/>
    </source>
</evidence>
<feature type="transmembrane region" description="Helical" evidence="5">
    <location>
        <begin position="187"/>
        <end position="208"/>
    </location>
</feature>
<proteinExistence type="inferred from homology"/>
<keyword evidence="4 5" id="KW-0472">Membrane</keyword>
<evidence type="ECO:0000256" key="5">
    <source>
        <dbReference type="RuleBase" id="RU363032"/>
    </source>
</evidence>
<dbReference type="AlphaFoldDB" id="A0A7C2BEB3"/>
<keyword evidence="3 5" id="KW-1133">Transmembrane helix</keyword>
<dbReference type="EMBL" id="DSJL01000011">
    <property type="protein sequence ID" value="HEF65347.1"/>
    <property type="molecule type" value="Genomic_DNA"/>
</dbReference>
<feature type="transmembrane region" description="Helical" evidence="5">
    <location>
        <begin position="81"/>
        <end position="99"/>
    </location>
</feature>
<dbReference type="GO" id="GO:0055085">
    <property type="term" value="P:transmembrane transport"/>
    <property type="evidence" value="ECO:0007669"/>
    <property type="project" value="InterPro"/>
</dbReference>
<sequence length="281" mass="31308">MSVRAPRAPRFHPTRLIIYSVMIAFAAFYLLPVYLMLITGMKSFEEVNISRMWDLPSGLRFDSFLAAWQTLKPSFLNSVKMVVPATVLSSLLGSMNGYVLAKWKFRGSDTLFTAILFGMFIPYQSILIPLVLTLQRMGLYGSIPGLILTHVVYGIPITTLIFRNYYAAIPTELLEAAKVDGAGFFGIYRRVILPLSATGFVVVAIWQFTSIWNEFLFGLVITNSPQQRPVTVALQNIAGSQYTMWNVQMAGALLVALPTLLVYILLGRYFLRGLLAGSLKG</sequence>
<evidence type="ECO:0000256" key="2">
    <source>
        <dbReference type="ARBA" id="ARBA00022692"/>
    </source>
</evidence>
<accession>A0A7C2BEB3</accession>
<protein>
    <submittedName>
        <fullName evidence="6">Carbohydrate ABC transporter permease</fullName>
    </submittedName>
</protein>
<evidence type="ECO:0000256" key="1">
    <source>
        <dbReference type="ARBA" id="ARBA00004651"/>
    </source>
</evidence>
<dbReference type="PANTHER" id="PTHR43879:SF1">
    <property type="entry name" value="GLUCOSE IMPORT SYSTEM PERMEASE PROTEIN GLCU"/>
    <property type="match status" value="1"/>
</dbReference>
<evidence type="ECO:0000256" key="3">
    <source>
        <dbReference type="ARBA" id="ARBA00022989"/>
    </source>
</evidence>
<name>A0A7C2BEB3_THERO</name>
<keyword evidence="5" id="KW-0813">Transport</keyword>
<organism evidence="6">
    <name type="scientific">Thermomicrobium roseum</name>
    <dbReference type="NCBI Taxonomy" id="500"/>
    <lineage>
        <taxon>Bacteria</taxon>
        <taxon>Pseudomonadati</taxon>
        <taxon>Thermomicrobiota</taxon>
        <taxon>Thermomicrobia</taxon>
        <taxon>Thermomicrobiales</taxon>
        <taxon>Thermomicrobiaceae</taxon>
        <taxon>Thermomicrobium</taxon>
    </lineage>
</organism>
<gene>
    <name evidence="6" type="ORF">ENP47_07100</name>
</gene>
<evidence type="ECO:0000313" key="6">
    <source>
        <dbReference type="EMBL" id="HEF65347.1"/>
    </source>
</evidence>
<feature type="transmembrane region" description="Helical" evidence="5">
    <location>
        <begin position="111"/>
        <end position="134"/>
    </location>
</feature>
<dbReference type="Pfam" id="PF00528">
    <property type="entry name" value="BPD_transp_1"/>
    <property type="match status" value="1"/>
</dbReference>
<dbReference type="GO" id="GO:0005886">
    <property type="term" value="C:plasma membrane"/>
    <property type="evidence" value="ECO:0007669"/>
    <property type="project" value="UniProtKB-SubCell"/>
</dbReference>
<dbReference type="SUPFAM" id="SSF161098">
    <property type="entry name" value="MetI-like"/>
    <property type="match status" value="1"/>
</dbReference>
<dbReference type="CDD" id="cd06261">
    <property type="entry name" value="TM_PBP2"/>
    <property type="match status" value="1"/>
</dbReference>